<feature type="compositionally biased region" description="Basic residues" evidence="9">
    <location>
        <begin position="819"/>
        <end position="839"/>
    </location>
</feature>
<dbReference type="HAMAP" id="MF_01547">
    <property type="entry name" value="RNA_methyltr_E"/>
    <property type="match status" value="1"/>
</dbReference>
<protein>
    <recommendedName>
        <fullName evidence="8">Putative rRNA methyltransferase</fullName>
        <ecNumber evidence="8">2.1.1.-</ecNumber>
    </recommendedName>
    <alternativeName>
        <fullName evidence="8">2'-O-ribose RNA methyltransferase SPB1 homolog</fullName>
    </alternativeName>
</protein>
<feature type="binding site" evidence="8">
    <location>
        <position position="56"/>
    </location>
    <ligand>
        <name>S-adenosyl-L-methionine</name>
        <dbReference type="ChEBI" id="CHEBI:59789"/>
    </ligand>
</feature>
<dbReference type="PANTHER" id="PTHR10920:SF13">
    <property type="entry name" value="PRE-RRNA 2'-O-RIBOSE RNA METHYLTRANSFERASE FTSJ3"/>
    <property type="match status" value="1"/>
</dbReference>
<keyword evidence="6 8" id="KW-0949">S-adenosyl-L-methionine</keyword>
<dbReference type="RefSeq" id="XP_002426028.1">
    <property type="nucleotide sequence ID" value="XM_002425983.1"/>
</dbReference>
<dbReference type="KEGG" id="phu:Phum_PHUM233120"/>
<reference evidence="14" key="3">
    <citation type="submission" date="2021-02" db="UniProtKB">
        <authorList>
            <consortium name="EnsemblMetazoa"/>
        </authorList>
    </citation>
    <scope>IDENTIFICATION</scope>
    <source>
        <strain evidence="14">USDA</strain>
    </source>
</reference>
<evidence type="ECO:0000313" key="15">
    <source>
        <dbReference type="Proteomes" id="UP000009046"/>
    </source>
</evidence>
<feature type="domain" description="DUF3381" evidence="12">
    <location>
        <begin position="235"/>
        <end position="389"/>
    </location>
</feature>
<dbReference type="Pfam" id="PF01728">
    <property type="entry name" value="FtsJ"/>
    <property type="match status" value="1"/>
</dbReference>
<dbReference type="eggNOG" id="KOG1098">
    <property type="taxonomic scope" value="Eukaryota"/>
</dbReference>
<dbReference type="InterPro" id="IPR015507">
    <property type="entry name" value="rRNA-MeTfrase_E"/>
</dbReference>
<feature type="active site" description="Proton acceptor" evidence="8">
    <location>
        <position position="157"/>
    </location>
</feature>
<comment type="catalytic activity">
    <reaction evidence="8">
        <text>a ribonucleotide in rRNA + S-adenosyl-L-methionine = a 2'-O-methylribonucleotide in rRNA + S-adenosyl-L-homocysteine + H(+)</text>
        <dbReference type="Rhea" id="RHEA:48628"/>
        <dbReference type="Rhea" id="RHEA-COMP:12164"/>
        <dbReference type="Rhea" id="RHEA-COMP:12165"/>
        <dbReference type="ChEBI" id="CHEBI:15378"/>
        <dbReference type="ChEBI" id="CHEBI:57856"/>
        <dbReference type="ChEBI" id="CHEBI:59789"/>
        <dbReference type="ChEBI" id="CHEBI:90675"/>
        <dbReference type="ChEBI" id="CHEBI:90676"/>
    </reaction>
</comment>
<proteinExistence type="inferred from homology"/>
<feature type="binding site" evidence="8">
    <location>
        <position position="76"/>
    </location>
    <ligand>
        <name>S-adenosyl-L-methionine</name>
        <dbReference type="ChEBI" id="CHEBI:59789"/>
    </ligand>
</feature>
<dbReference type="OMA" id="QRKDKYY"/>
<sequence>MVQKKKIGKQRKDRYYKLAKETGFRSRAAFKLLQLNRKFGFLESSKVLIDLCAAPGGWMQVAKQNMPVSSVIVGVDLFPIKPIPGCISLVEDITTSKCKSSLTKALQTWKADVVLHDGAPNVGTNWIHDAYQQVCLTLSALKLGTEFLREGGWFITKVFRSSDYNSLLWVFKQLFKKVQATKPQASRSESAEIFVACKHFFAPDKIDPKFFQPQYVFKELDLKSPATLNIFNPRKQKKAKPEGYEEGDYTLHHTINVTEFLKSENAIEVLQRASTIVFDDETILNHPKTTKELVECFKDIKVLNRKDVRLILTWWKALREEAKLKYMKEMEEKKAKEKKNQPEPTLSDEEEKELNEIDAHISAVKKEELQAQKKKKKIAEKERKKLQEKMNLKMVLNKYENPGMQDEDAIFRLSMIRSGKELDKVLDQKPEILPESDHSDDEQIKPKKIKYSKENSYLDNSGLYYKKKGEDDDDDDNDGEEEEMSIDSDEGLGLQSESDDDDDDDGGQKKKKGIKKNENPLLTDLDYRKSKEKKLTKAALWFEKESLKNVETEADEDYDLDLLTQSLKKKGKKVIGEDKENEIPNVKKKGNGLKSESVDEYDSDSDDEEEDENDDDDDTSDEETEGKRSKKKKKEGKSGEGGSTKQDKKRKLDEEGLALGSMMIQSKKKKRDLIDGAWNRYAFNDDNLPEWFVTDEKVHMHQNIPVPTEMVQEYRNKLKEINVRPIKKIVEAKARKKRRMMKSLQRANKKMEKIMDDVDISDREKVRNIQKIYKKAKEKGKDKKKVTYIVAKRVNAGKRYKKPRGVKGPYKVVDPRMKKDARRQKNNLKGKSGKKKNKR</sequence>
<dbReference type="Pfam" id="PF07780">
    <property type="entry name" value="Spb1_C"/>
    <property type="match status" value="1"/>
</dbReference>
<name>E0VIT4_PEDHC</name>
<dbReference type="GO" id="GO:0016435">
    <property type="term" value="F:rRNA (guanine) methyltransferase activity"/>
    <property type="evidence" value="ECO:0007669"/>
    <property type="project" value="TreeGrafter"/>
</dbReference>
<dbReference type="SUPFAM" id="SSF53335">
    <property type="entry name" value="S-adenosyl-L-methionine-dependent methyltransferases"/>
    <property type="match status" value="1"/>
</dbReference>
<dbReference type="InterPro" id="IPR050082">
    <property type="entry name" value="RNA_methyltr_RlmE"/>
</dbReference>
<feature type="region of interest" description="Disordered" evidence="9">
    <location>
        <begin position="332"/>
        <end position="352"/>
    </location>
</feature>
<dbReference type="VEuPathDB" id="VectorBase:PHUM233120"/>
<dbReference type="GO" id="GO:0008650">
    <property type="term" value="F:rRNA (uridine-2'-O-)-methyltransferase activity"/>
    <property type="evidence" value="ECO:0007669"/>
    <property type="project" value="TreeGrafter"/>
</dbReference>
<evidence type="ECO:0000256" key="1">
    <source>
        <dbReference type="ARBA" id="ARBA00004604"/>
    </source>
</evidence>
<feature type="compositionally biased region" description="Basic and acidic residues" evidence="9">
    <location>
        <begin position="332"/>
        <end position="341"/>
    </location>
</feature>
<dbReference type="OrthoDB" id="1287559at2759"/>
<organism>
    <name type="scientific">Pediculus humanus subsp. corporis</name>
    <name type="common">Body louse</name>
    <dbReference type="NCBI Taxonomy" id="121224"/>
    <lineage>
        <taxon>Eukaryota</taxon>
        <taxon>Metazoa</taxon>
        <taxon>Ecdysozoa</taxon>
        <taxon>Arthropoda</taxon>
        <taxon>Hexapoda</taxon>
        <taxon>Insecta</taxon>
        <taxon>Pterygota</taxon>
        <taxon>Neoptera</taxon>
        <taxon>Paraneoptera</taxon>
        <taxon>Psocodea</taxon>
        <taxon>Troctomorpha</taxon>
        <taxon>Phthiraptera</taxon>
        <taxon>Anoplura</taxon>
        <taxon>Pediculidae</taxon>
        <taxon>Pediculus</taxon>
    </lineage>
</organism>
<feature type="binding site" evidence="8">
    <location>
        <position position="117"/>
    </location>
    <ligand>
        <name>S-adenosyl-L-methionine</name>
        <dbReference type="ChEBI" id="CHEBI:59789"/>
    </ligand>
</feature>
<feature type="region of interest" description="Disordered" evidence="9">
    <location>
        <begin position="427"/>
        <end position="520"/>
    </location>
</feature>
<dbReference type="GeneID" id="8230080"/>
<feature type="binding site" evidence="8">
    <location>
        <position position="92"/>
    </location>
    <ligand>
        <name>S-adenosyl-L-methionine</name>
        <dbReference type="ChEBI" id="CHEBI:59789"/>
    </ligand>
</feature>
<dbReference type="EC" id="2.1.1.-" evidence="8"/>
<dbReference type="HOGENOM" id="CLU_009422_8_1_1"/>
<keyword evidence="5 8" id="KW-0808">Transferase</keyword>
<evidence type="ECO:0000313" key="13">
    <source>
        <dbReference type="EMBL" id="EEB13290.1"/>
    </source>
</evidence>
<dbReference type="GO" id="GO:0030687">
    <property type="term" value="C:preribosome, large subunit precursor"/>
    <property type="evidence" value="ECO:0007669"/>
    <property type="project" value="TreeGrafter"/>
</dbReference>
<evidence type="ECO:0000256" key="3">
    <source>
        <dbReference type="ARBA" id="ARBA00022552"/>
    </source>
</evidence>
<dbReference type="PANTHER" id="PTHR10920">
    <property type="entry name" value="RIBOSOMAL RNA METHYLTRANSFERASE"/>
    <property type="match status" value="1"/>
</dbReference>
<evidence type="ECO:0000259" key="11">
    <source>
        <dbReference type="Pfam" id="PF07780"/>
    </source>
</evidence>
<evidence type="ECO:0000259" key="10">
    <source>
        <dbReference type="Pfam" id="PF01728"/>
    </source>
</evidence>
<feature type="coiled-coil region" evidence="8">
    <location>
        <begin position="727"/>
        <end position="764"/>
    </location>
</feature>
<dbReference type="GO" id="GO:0005730">
    <property type="term" value="C:nucleolus"/>
    <property type="evidence" value="ECO:0007669"/>
    <property type="project" value="UniProtKB-SubCell"/>
</dbReference>
<dbReference type="Gene3D" id="3.40.50.150">
    <property type="entry name" value="Vaccinia Virus protein VP39"/>
    <property type="match status" value="1"/>
</dbReference>
<comment type="function">
    <text evidence="8">Probable methyltransferase involved in the maturation of rRNA and in the biogenesis of ribosomal subunits.</text>
</comment>
<evidence type="ECO:0000313" key="14">
    <source>
        <dbReference type="EnsemblMetazoa" id="PHUM233120-PA"/>
    </source>
</evidence>
<comment type="similarity">
    <text evidence="8">Belongs to the class I-like SAM-binding methyltransferase superfamily. RNA methyltransferase RlmE family. SPB1 subfamily.</text>
</comment>
<dbReference type="GO" id="GO:0000463">
    <property type="term" value="P:maturation of LSU-rRNA from tricistronic rRNA transcript (SSU-rRNA, 5.8S rRNA, LSU-rRNA)"/>
    <property type="evidence" value="ECO:0007669"/>
    <property type="project" value="TreeGrafter"/>
</dbReference>
<feature type="region of interest" description="Disordered" evidence="9">
    <location>
        <begin position="569"/>
        <end position="670"/>
    </location>
</feature>
<gene>
    <name evidence="14" type="primary">8230080</name>
    <name evidence="13" type="ORF">Phum_PHUM233120</name>
</gene>
<feature type="domain" description="Ribosomal RNA methyltransferase FtsJ" evidence="10">
    <location>
        <begin position="24"/>
        <end position="200"/>
    </location>
</feature>
<dbReference type="Pfam" id="PF11861">
    <property type="entry name" value="DUF3381"/>
    <property type="match status" value="1"/>
</dbReference>
<evidence type="ECO:0000256" key="2">
    <source>
        <dbReference type="ARBA" id="ARBA00022517"/>
    </source>
</evidence>
<accession>E0VIT4</accession>
<evidence type="ECO:0000256" key="4">
    <source>
        <dbReference type="ARBA" id="ARBA00022603"/>
    </source>
</evidence>
<feature type="compositionally biased region" description="Basic and acidic residues" evidence="9">
    <location>
        <begin position="427"/>
        <end position="445"/>
    </location>
</feature>
<feature type="region of interest" description="Disordered" evidence="9">
    <location>
        <begin position="794"/>
        <end position="839"/>
    </location>
</feature>
<evidence type="ECO:0000256" key="8">
    <source>
        <dbReference type="HAMAP-Rule" id="MF_03163"/>
    </source>
</evidence>
<feature type="binding site" evidence="8">
    <location>
        <position position="58"/>
    </location>
    <ligand>
        <name>S-adenosyl-L-methionine</name>
        <dbReference type="ChEBI" id="CHEBI:59789"/>
    </ligand>
</feature>
<evidence type="ECO:0000259" key="12">
    <source>
        <dbReference type="Pfam" id="PF11861"/>
    </source>
</evidence>
<dbReference type="InterPro" id="IPR028589">
    <property type="entry name" value="SPB1-like"/>
</dbReference>
<dbReference type="InterPro" id="IPR002877">
    <property type="entry name" value="RNA_MeTrfase_FtsJ_dom"/>
</dbReference>
<reference evidence="13" key="2">
    <citation type="submission" date="2007-04" db="EMBL/GenBank/DDBJ databases">
        <title>The genome of the human body louse.</title>
        <authorList>
            <consortium name="The Human Body Louse Genome Consortium"/>
            <person name="Kirkness E."/>
            <person name="Walenz B."/>
            <person name="Hass B."/>
            <person name="Bruggner R."/>
            <person name="Strausberg R."/>
        </authorList>
    </citation>
    <scope>NUCLEOTIDE SEQUENCE</scope>
    <source>
        <strain evidence="13">USDA</strain>
    </source>
</reference>
<evidence type="ECO:0000256" key="6">
    <source>
        <dbReference type="ARBA" id="ARBA00022691"/>
    </source>
</evidence>
<keyword evidence="3 8" id="KW-0698">rRNA processing</keyword>
<dbReference type="InterPro" id="IPR024576">
    <property type="entry name" value="rRNA_MeTfrase_Spb1_DUF3381"/>
</dbReference>
<keyword evidence="4 8" id="KW-0489">Methyltransferase</keyword>
<dbReference type="AlphaFoldDB" id="E0VIT4"/>
<feature type="compositionally biased region" description="Acidic residues" evidence="9">
    <location>
        <begin position="471"/>
        <end position="490"/>
    </location>
</feature>
<evidence type="ECO:0000256" key="5">
    <source>
        <dbReference type="ARBA" id="ARBA00022679"/>
    </source>
</evidence>
<dbReference type="GO" id="GO:0000466">
    <property type="term" value="P:maturation of 5.8S rRNA from tricistronic rRNA transcript (SSU-rRNA, 5.8S rRNA, LSU-rRNA)"/>
    <property type="evidence" value="ECO:0007669"/>
    <property type="project" value="TreeGrafter"/>
</dbReference>
<dbReference type="STRING" id="121224.E0VIT4"/>
<dbReference type="Proteomes" id="UP000009046">
    <property type="component" value="Unassembled WGS sequence"/>
</dbReference>
<keyword evidence="2 8" id="KW-0690">Ribosome biogenesis</keyword>
<dbReference type="CTD" id="8230080"/>
<dbReference type="FunFam" id="3.40.50.150:FF:000004">
    <property type="entry name" value="AdoMet-dependent rRNA methyltransferase SPB1"/>
    <property type="match status" value="1"/>
</dbReference>
<feature type="compositionally biased region" description="Basic residues" evidence="9">
    <location>
        <begin position="795"/>
        <end position="805"/>
    </location>
</feature>
<keyword evidence="7 8" id="KW-0539">Nucleus</keyword>
<dbReference type="EMBL" id="AAZO01002702">
    <property type="status" value="NOT_ANNOTATED_CDS"/>
    <property type="molecule type" value="Genomic_DNA"/>
</dbReference>
<dbReference type="FunCoup" id="E0VIT4">
    <property type="interactions" value="1752"/>
</dbReference>
<keyword evidence="15" id="KW-1185">Reference proteome</keyword>
<comment type="subcellular location">
    <subcellularLocation>
        <location evidence="1 8">Nucleus</location>
        <location evidence="1 8">Nucleolus</location>
    </subcellularLocation>
</comment>
<dbReference type="InterPro" id="IPR012920">
    <property type="entry name" value="rRNA_MeTfrase_SPB1-like_C"/>
</dbReference>
<feature type="compositionally biased region" description="Acidic residues" evidence="9">
    <location>
        <begin position="598"/>
        <end position="624"/>
    </location>
</feature>
<keyword evidence="8" id="KW-0175">Coiled coil</keyword>
<dbReference type="InterPro" id="IPR029063">
    <property type="entry name" value="SAM-dependent_MTases_sf"/>
</dbReference>
<dbReference type="EnsemblMetazoa" id="PHUM233120-RA">
    <property type="protein sequence ID" value="PHUM233120-PA"/>
    <property type="gene ID" value="PHUM233120"/>
</dbReference>
<dbReference type="InParanoid" id="E0VIT4"/>
<evidence type="ECO:0000256" key="7">
    <source>
        <dbReference type="ARBA" id="ARBA00023242"/>
    </source>
</evidence>
<feature type="domain" description="Ribosomal RNA methyltransferase SPB1-like C-terminal" evidence="11">
    <location>
        <begin position="612"/>
        <end position="827"/>
    </location>
</feature>
<evidence type="ECO:0000256" key="9">
    <source>
        <dbReference type="SAM" id="MobiDB-lite"/>
    </source>
</evidence>
<reference evidence="13" key="1">
    <citation type="submission" date="2007-04" db="EMBL/GenBank/DDBJ databases">
        <title>Annotation of Pediculus humanus corporis strain USDA.</title>
        <authorList>
            <person name="Kirkness E."/>
            <person name="Hannick L."/>
            <person name="Hass B."/>
            <person name="Bruggner R."/>
            <person name="Lawson D."/>
            <person name="Bidwell S."/>
            <person name="Joardar V."/>
            <person name="Caler E."/>
            <person name="Walenz B."/>
            <person name="Inman J."/>
            <person name="Schobel S."/>
            <person name="Galinsky K."/>
            <person name="Amedeo P."/>
            <person name="Strausberg R."/>
        </authorList>
    </citation>
    <scope>NUCLEOTIDE SEQUENCE</scope>
    <source>
        <strain evidence="13">USDA</strain>
    </source>
</reference>
<dbReference type="EMBL" id="DS235206">
    <property type="protein sequence ID" value="EEB13290.1"/>
    <property type="molecule type" value="Genomic_DNA"/>
</dbReference>
<dbReference type="HAMAP" id="MF_03163">
    <property type="entry name" value="RNA_methyltr_E_SPB1"/>
    <property type="match status" value="1"/>
</dbReference>